<keyword evidence="1" id="KW-1133">Transmembrane helix</keyword>
<feature type="transmembrane region" description="Helical" evidence="1">
    <location>
        <begin position="71"/>
        <end position="104"/>
    </location>
</feature>
<sequence length="112" mass="12680">METNNTESHDVANHYYNYAANLLLNENKSSYETKTLLIEQGLSSEISGLIIENIEIQIQEAKYERARKDMLYGALWLCGGTILTFADIGFIFWGAILFGGIQFFKGLINVYS</sequence>
<organism evidence="2 3">
    <name type="scientific">Flavobacterium cutihirudinis</name>
    <dbReference type="NCBI Taxonomy" id="1265740"/>
    <lineage>
        <taxon>Bacteria</taxon>
        <taxon>Pseudomonadati</taxon>
        <taxon>Bacteroidota</taxon>
        <taxon>Flavobacteriia</taxon>
        <taxon>Flavobacteriales</taxon>
        <taxon>Flavobacteriaceae</taxon>
        <taxon>Flavobacterium</taxon>
    </lineage>
</organism>
<evidence type="ECO:0000313" key="3">
    <source>
        <dbReference type="Proteomes" id="UP000257004"/>
    </source>
</evidence>
<accession>A0A3D9FP58</accession>
<keyword evidence="3" id="KW-1185">Reference proteome</keyword>
<keyword evidence="1" id="KW-0812">Transmembrane</keyword>
<gene>
    <name evidence="2" type="ORF">BD847_3699</name>
</gene>
<dbReference type="EMBL" id="QRDQ01000011">
    <property type="protein sequence ID" value="RED22191.1"/>
    <property type="molecule type" value="Genomic_DNA"/>
</dbReference>
<dbReference type="AlphaFoldDB" id="A0A3D9FP58"/>
<evidence type="ECO:0000313" key="2">
    <source>
        <dbReference type="EMBL" id="RED22191.1"/>
    </source>
</evidence>
<evidence type="ECO:0000256" key="1">
    <source>
        <dbReference type="SAM" id="Phobius"/>
    </source>
</evidence>
<proteinExistence type="predicted"/>
<dbReference type="RefSeq" id="WP_115889641.1">
    <property type="nucleotide sequence ID" value="NZ_QRDQ01000011.1"/>
</dbReference>
<protein>
    <submittedName>
        <fullName evidence="2">Uncharacterized protein</fullName>
    </submittedName>
</protein>
<dbReference type="Proteomes" id="UP000257004">
    <property type="component" value="Unassembled WGS sequence"/>
</dbReference>
<comment type="caution">
    <text evidence="2">The sequence shown here is derived from an EMBL/GenBank/DDBJ whole genome shotgun (WGS) entry which is preliminary data.</text>
</comment>
<dbReference type="OrthoDB" id="1003670at2"/>
<name>A0A3D9FP58_9FLAO</name>
<keyword evidence="1" id="KW-0472">Membrane</keyword>
<reference evidence="2 3" key="1">
    <citation type="submission" date="2018-07" db="EMBL/GenBank/DDBJ databases">
        <title>Genomic Encyclopedia of Archaeal and Bacterial Type Strains, Phase II (KMG-II): from individual species to whole genera.</title>
        <authorList>
            <person name="Goeker M."/>
        </authorList>
    </citation>
    <scope>NUCLEOTIDE SEQUENCE [LARGE SCALE GENOMIC DNA]</scope>
    <source>
        <strain evidence="2 3">DSM 25795</strain>
    </source>
</reference>